<name>A0A2T4CYB7_9GAMM</name>
<evidence type="ECO:0000259" key="4">
    <source>
        <dbReference type="Pfam" id="PF12890"/>
    </source>
</evidence>
<keyword evidence="1" id="KW-0862">Zinc</keyword>
<dbReference type="NCBIfam" id="NF005791">
    <property type="entry name" value="PRK07627.1"/>
    <property type="match status" value="1"/>
</dbReference>
<sequence>MKICILNGRVIDPASQLDIDHNIYIEDGKIVAIAEDLAGFDADIEIDAYNKIVCPGLVDLSARLREPGQEHTATIESETRAAVAGGITTLAVPPDTDPVIDNPAVVELIEDRAKKAGRTMVLTVGALTQKLNGELLAEMAALKAAGCVGVSNGVTEIKNTVVWRRALEYAATLDLTVFINAADPWLQKQGCVHEGTVSARLGLSGIPESAETIAVSRDLILIEQTGVRAHFHSLSTGKAVKLIREAQDRGLPVTADVSAHHLHLCEHDLGNYDSFSHVMPPLRGVRDREQLKQGLRDGVIQAVSSHHQPLDADAKLGPFAETTPGLSALETLLPLTLKLVEDDEISLHQAIASLTCQPAAILGIDAGQLKAGASADICIIDPDVQYDCLPSAFISAGKNSPFGGWLFQHQVSHTLFQGKVVYQREPN</sequence>
<keyword evidence="2" id="KW-0665">Pyrimidine biosynthesis</keyword>
<dbReference type="GO" id="GO:0005737">
    <property type="term" value="C:cytoplasm"/>
    <property type="evidence" value="ECO:0007669"/>
    <property type="project" value="TreeGrafter"/>
</dbReference>
<comment type="caution">
    <text evidence="5">The sequence shown here is derived from an EMBL/GenBank/DDBJ whole genome shotgun (WGS) entry which is preliminary data.</text>
</comment>
<dbReference type="InterPro" id="IPR011059">
    <property type="entry name" value="Metal-dep_hydrolase_composite"/>
</dbReference>
<accession>A0A2T4CYB7</accession>
<dbReference type="GO" id="GO:0046872">
    <property type="term" value="F:metal ion binding"/>
    <property type="evidence" value="ECO:0007669"/>
    <property type="project" value="InterPro"/>
</dbReference>
<dbReference type="Gene3D" id="2.30.40.10">
    <property type="entry name" value="Urease, subunit C, domain 1"/>
    <property type="match status" value="1"/>
</dbReference>
<dbReference type="PANTHER" id="PTHR43668">
    <property type="entry name" value="ALLANTOINASE"/>
    <property type="match status" value="1"/>
</dbReference>
<dbReference type="NCBIfam" id="TIGR00857">
    <property type="entry name" value="pyrC_multi"/>
    <property type="match status" value="1"/>
</dbReference>
<evidence type="ECO:0000313" key="5">
    <source>
        <dbReference type="EMBL" id="PTB86540.1"/>
    </source>
</evidence>
<gene>
    <name evidence="5" type="ORF">C9940_01890</name>
</gene>
<dbReference type="GO" id="GO:0006145">
    <property type="term" value="P:purine nucleobase catabolic process"/>
    <property type="evidence" value="ECO:0007669"/>
    <property type="project" value="TreeGrafter"/>
</dbReference>
<reference evidence="5" key="1">
    <citation type="submission" date="2018-03" db="EMBL/GenBank/DDBJ databases">
        <title>Cross-interface Injection: A General Nanoliter Liquid Handling Method Applied to Single Cells Genome Amplification Automated Nanoliter Liquid Handling Applied to Single Cell Multiple Displacement Amplification.</title>
        <authorList>
            <person name="Yun J."/>
            <person name="Xu P."/>
            <person name="Xu J."/>
            <person name="Dai X."/>
            <person name="Wang Y."/>
            <person name="Zheng X."/>
            <person name="Cao C."/>
            <person name="Yi Q."/>
            <person name="Zhu Y."/>
            <person name="Wang L."/>
            <person name="Dong Z."/>
            <person name="Huang Y."/>
            <person name="Huang L."/>
            <person name="Du W."/>
        </authorList>
    </citation>
    <scope>NUCLEOTIDE SEQUENCE [LARGE SCALE GENOMIC DNA]</scope>
    <source>
        <strain evidence="5">Z-D3-2</strain>
    </source>
</reference>
<protein>
    <submittedName>
        <fullName evidence="5">Dihydroorotase</fullName>
    </submittedName>
</protein>
<dbReference type="InterPro" id="IPR032466">
    <property type="entry name" value="Metal_Hydrolase"/>
</dbReference>
<organism evidence="5">
    <name type="scientific">Pseudidiomarina aestuarii</name>
    <dbReference type="NCBI Taxonomy" id="624146"/>
    <lineage>
        <taxon>Bacteria</taxon>
        <taxon>Pseudomonadati</taxon>
        <taxon>Pseudomonadota</taxon>
        <taxon>Gammaproteobacteria</taxon>
        <taxon>Alteromonadales</taxon>
        <taxon>Idiomarinaceae</taxon>
        <taxon>Pseudidiomarina</taxon>
    </lineage>
</organism>
<dbReference type="InterPro" id="IPR013108">
    <property type="entry name" value="Amidohydro_3"/>
</dbReference>
<dbReference type="AlphaFoldDB" id="A0A2T4CYB7"/>
<dbReference type="InterPro" id="IPR050138">
    <property type="entry name" value="DHOase/Allantoinase_Hydrolase"/>
</dbReference>
<proteinExistence type="predicted"/>
<dbReference type="Gene3D" id="3.20.20.140">
    <property type="entry name" value="Metal-dependent hydrolases"/>
    <property type="match status" value="1"/>
</dbReference>
<dbReference type="GO" id="GO:0004038">
    <property type="term" value="F:allantoinase activity"/>
    <property type="evidence" value="ECO:0007669"/>
    <property type="project" value="TreeGrafter"/>
</dbReference>
<feature type="domain" description="Dihydroorotase catalytic" evidence="4">
    <location>
        <begin position="51"/>
        <end position="234"/>
    </location>
</feature>
<dbReference type="GO" id="GO:0004151">
    <property type="term" value="F:dihydroorotase activity"/>
    <property type="evidence" value="ECO:0007669"/>
    <property type="project" value="InterPro"/>
</dbReference>
<dbReference type="Pfam" id="PF12890">
    <property type="entry name" value="DHOase"/>
    <property type="match status" value="1"/>
</dbReference>
<dbReference type="EMBL" id="PYVN01000012">
    <property type="protein sequence ID" value="PTB86540.1"/>
    <property type="molecule type" value="Genomic_DNA"/>
</dbReference>
<dbReference type="SUPFAM" id="SSF51338">
    <property type="entry name" value="Composite domain of metallo-dependent hydrolases"/>
    <property type="match status" value="1"/>
</dbReference>
<dbReference type="InterPro" id="IPR004722">
    <property type="entry name" value="DHOase"/>
</dbReference>
<evidence type="ECO:0000259" key="3">
    <source>
        <dbReference type="Pfam" id="PF07969"/>
    </source>
</evidence>
<evidence type="ECO:0000256" key="2">
    <source>
        <dbReference type="ARBA" id="ARBA00022975"/>
    </source>
</evidence>
<evidence type="ECO:0000256" key="1">
    <source>
        <dbReference type="ARBA" id="ARBA00022833"/>
    </source>
</evidence>
<dbReference type="SUPFAM" id="SSF51556">
    <property type="entry name" value="Metallo-dependent hydrolases"/>
    <property type="match status" value="1"/>
</dbReference>
<dbReference type="PANTHER" id="PTHR43668:SF2">
    <property type="entry name" value="ALLANTOINASE"/>
    <property type="match status" value="1"/>
</dbReference>
<dbReference type="Pfam" id="PF07969">
    <property type="entry name" value="Amidohydro_3"/>
    <property type="match status" value="1"/>
</dbReference>
<dbReference type="CDD" id="cd01317">
    <property type="entry name" value="DHOase_IIa"/>
    <property type="match status" value="1"/>
</dbReference>
<feature type="domain" description="Amidohydrolase 3" evidence="3">
    <location>
        <begin position="341"/>
        <end position="422"/>
    </location>
</feature>
<dbReference type="InterPro" id="IPR024403">
    <property type="entry name" value="DHOase_cat"/>
</dbReference>
<dbReference type="GO" id="GO:0006221">
    <property type="term" value="P:pyrimidine nucleotide biosynthetic process"/>
    <property type="evidence" value="ECO:0007669"/>
    <property type="project" value="UniProtKB-KW"/>
</dbReference>